<sequence length="610" mass="66602">MHRSDSVSSTGSRSSGTFGYHQRLLEGSSGPASLSRATSLNQRPPSILSPPAGSTSARKWIPTHRTGQSVDMVQSRAALWEERARANLAENPSTPSSSDSPPTSHHIHRRSVDLSRPHPETGLPPTPPSKVDTPSKRHTLSTPLDYTTYNPTTSSSSAVTSTSPPLESNVPSTPRSTLPGSVQSAQAPQPDSHQGPSHKSWRSSESVAPSLTGSSTGSSNASTETAQPQTPATPASEYKSSFMLQRRSAKKYNESLTSGRRLGRHMPRIASGDGNASEPEEDKPKSKPLPEPPMEDKGPIKRFDEFDDKMRTSARQAAADKLNGISGNERRIRAPSAPTQWDSQKLPTSPRSPVATHSPSSSQEHNMPTLTSGEDVAGVPGRVRLSRSGATFSAPTTPLKTRPASGLWADVQRHMIQTYEYLCHIGEAQQWIEGCLGEELSFGVVEMDEGLRNGVVLARLAQDPRLKLGWRHTDNINHFLVFVRKVGLPECFIFIVTDLYDKKNFPKVVYCIHALAHLLSRRGMAQRIGNLVGRLKFTDDQLQQTQKGLKAAGVPMPNFGDIGRDLAKEINEEEEQEVETEDEQVEDSIIMLQALCRQYLASQQLATQKA</sequence>
<organism evidence="1 2">
    <name type="scientific">Acaulospora colombiana</name>
    <dbReference type="NCBI Taxonomy" id="27376"/>
    <lineage>
        <taxon>Eukaryota</taxon>
        <taxon>Fungi</taxon>
        <taxon>Fungi incertae sedis</taxon>
        <taxon>Mucoromycota</taxon>
        <taxon>Glomeromycotina</taxon>
        <taxon>Glomeromycetes</taxon>
        <taxon>Diversisporales</taxon>
        <taxon>Acaulosporaceae</taxon>
        <taxon>Acaulospora</taxon>
    </lineage>
</organism>
<proteinExistence type="predicted"/>
<accession>A0ACA9ND04</accession>
<evidence type="ECO:0000313" key="1">
    <source>
        <dbReference type="EMBL" id="CAG8639191.1"/>
    </source>
</evidence>
<name>A0ACA9ND04_9GLOM</name>
<evidence type="ECO:0000313" key="2">
    <source>
        <dbReference type="Proteomes" id="UP000789525"/>
    </source>
</evidence>
<gene>
    <name evidence="1" type="ORF">ACOLOM_LOCUS7882</name>
</gene>
<protein>
    <submittedName>
        <fullName evidence="1">13635_t:CDS:1</fullName>
    </submittedName>
</protein>
<keyword evidence="2" id="KW-1185">Reference proteome</keyword>
<comment type="caution">
    <text evidence="1">The sequence shown here is derived from an EMBL/GenBank/DDBJ whole genome shotgun (WGS) entry which is preliminary data.</text>
</comment>
<reference evidence="1" key="1">
    <citation type="submission" date="2021-06" db="EMBL/GenBank/DDBJ databases">
        <authorList>
            <person name="Kallberg Y."/>
            <person name="Tangrot J."/>
            <person name="Rosling A."/>
        </authorList>
    </citation>
    <scope>NUCLEOTIDE SEQUENCE</scope>
    <source>
        <strain evidence="1">CL356</strain>
    </source>
</reference>
<feature type="non-terminal residue" evidence="1">
    <location>
        <position position="610"/>
    </location>
</feature>
<dbReference type="Proteomes" id="UP000789525">
    <property type="component" value="Unassembled WGS sequence"/>
</dbReference>
<dbReference type="EMBL" id="CAJVPT010019096">
    <property type="protein sequence ID" value="CAG8639191.1"/>
    <property type="molecule type" value="Genomic_DNA"/>
</dbReference>